<keyword evidence="5 10" id="KW-1133">Transmembrane helix</keyword>
<evidence type="ECO:0000256" key="9">
    <source>
        <dbReference type="ARBA" id="ARBA00023303"/>
    </source>
</evidence>
<dbReference type="GO" id="GO:0070679">
    <property type="term" value="F:inositol 1,4,5 trisphosphate binding"/>
    <property type="evidence" value="ECO:0007669"/>
    <property type="project" value="TreeGrafter"/>
</dbReference>
<proteinExistence type="predicted"/>
<evidence type="ECO:0000313" key="12">
    <source>
        <dbReference type="EMBL" id="KAK2571356.1"/>
    </source>
</evidence>
<dbReference type="SMART" id="SM01420">
    <property type="entry name" value="TRP_2"/>
    <property type="match status" value="1"/>
</dbReference>
<dbReference type="EMBL" id="JARQWQ010000006">
    <property type="protein sequence ID" value="KAK2571356.1"/>
    <property type="molecule type" value="Genomic_DNA"/>
</dbReference>
<evidence type="ECO:0000256" key="3">
    <source>
        <dbReference type="ARBA" id="ARBA00022692"/>
    </source>
</evidence>
<dbReference type="Pfam" id="PF08344">
    <property type="entry name" value="TRP_2"/>
    <property type="match status" value="1"/>
</dbReference>
<gene>
    <name evidence="12" type="ORF">P5673_003943</name>
</gene>
<dbReference type="AlphaFoldDB" id="A0AAD9R258"/>
<feature type="transmembrane region" description="Helical" evidence="10">
    <location>
        <begin position="386"/>
        <end position="404"/>
    </location>
</feature>
<dbReference type="InterPro" id="IPR036770">
    <property type="entry name" value="Ankyrin_rpt-contain_sf"/>
</dbReference>
<comment type="caution">
    <text evidence="12">The sequence shown here is derived from an EMBL/GenBank/DDBJ whole genome shotgun (WGS) entry which is preliminary data.</text>
</comment>
<keyword evidence="9" id="KW-0407">Ion channel</keyword>
<dbReference type="GO" id="GO:0005886">
    <property type="term" value="C:plasma membrane"/>
    <property type="evidence" value="ECO:0007669"/>
    <property type="project" value="TreeGrafter"/>
</dbReference>
<keyword evidence="6" id="KW-0040">ANK repeat</keyword>
<reference evidence="12" key="2">
    <citation type="journal article" date="2023" name="Science">
        <title>Genomic signatures of disease resistance in endangered staghorn corals.</title>
        <authorList>
            <person name="Vollmer S.V."/>
            <person name="Selwyn J.D."/>
            <person name="Despard B.A."/>
            <person name="Roesel C.L."/>
        </authorList>
    </citation>
    <scope>NUCLEOTIDE SEQUENCE</scope>
    <source>
        <strain evidence="12">K2</strain>
    </source>
</reference>
<dbReference type="GO" id="GO:0034703">
    <property type="term" value="C:cation channel complex"/>
    <property type="evidence" value="ECO:0007669"/>
    <property type="project" value="TreeGrafter"/>
</dbReference>
<dbReference type="PANTHER" id="PTHR10117:SF54">
    <property type="entry name" value="TRANSIENT RECEPTOR POTENTIAL-GAMMA PROTEIN"/>
    <property type="match status" value="1"/>
</dbReference>
<evidence type="ECO:0000256" key="7">
    <source>
        <dbReference type="ARBA" id="ARBA00023065"/>
    </source>
</evidence>
<evidence type="ECO:0000259" key="11">
    <source>
        <dbReference type="SMART" id="SM01420"/>
    </source>
</evidence>
<dbReference type="Proteomes" id="UP001249851">
    <property type="component" value="Unassembled WGS sequence"/>
</dbReference>
<evidence type="ECO:0000256" key="5">
    <source>
        <dbReference type="ARBA" id="ARBA00022989"/>
    </source>
</evidence>
<evidence type="ECO:0000256" key="1">
    <source>
        <dbReference type="ARBA" id="ARBA00004141"/>
    </source>
</evidence>
<comment type="subcellular location">
    <subcellularLocation>
        <location evidence="1">Membrane</location>
        <topology evidence="1">Multi-pass membrane protein</topology>
    </subcellularLocation>
</comment>
<dbReference type="InterPro" id="IPR013555">
    <property type="entry name" value="TRP_dom"/>
</dbReference>
<feature type="domain" description="Transient receptor ion channel" evidence="11">
    <location>
        <begin position="171"/>
        <end position="229"/>
    </location>
</feature>
<dbReference type="GO" id="GO:0015279">
    <property type="term" value="F:store-operated calcium channel activity"/>
    <property type="evidence" value="ECO:0007669"/>
    <property type="project" value="TreeGrafter"/>
</dbReference>
<name>A0AAD9R258_ACRCE</name>
<keyword evidence="2" id="KW-0813">Transport</keyword>
<protein>
    <submittedName>
        <fullName evidence="12">Transient-receptor-potential-like protein</fullName>
    </submittedName>
</protein>
<keyword evidence="8 10" id="KW-0472">Membrane</keyword>
<reference evidence="12" key="1">
    <citation type="journal article" date="2023" name="G3 (Bethesda)">
        <title>Whole genome assembly and annotation of the endangered Caribbean coral Acropora cervicornis.</title>
        <authorList>
            <person name="Selwyn J.D."/>
            <person name="Vollmer S.V."/>
        </authorList>
    </citation>
    <scope>NUCLEOTIDE SEQUENCE</scope>
    <source>
        <strain evidence="12">K2</strain>
    </source>
</reference>
<evidence type="ECO:0000256" key="8">
    <source>
        <dbReference type="ARBA" id="ARBA00023136"/>
    </source>
</evidence>
<evidence type="ECO:0000256" key="4">
    <source>
        <dbReference type="ARBA" id="ARBA00022737"/>
    </source>
</evidence>
<keyword evidence="7" id="KW-0406">Ion transport</keyword>
<dbReference type="InterPro" id="IPR002153">
    <property type="entry name" value="TRPC_channel"/>
</dbReference>
<keyword evidence="4" id="KW-0677">Repeat</keyword>
<organism evidence="12 13">
    <name type="scientific">Acropora cervicornis</name>
    <name type="common">Staghorn coral</name>
    <dbReference type="NCBI Taxonomy" id="6130"/>
    <lineage>
        <taxon>Eukaryota</taxon>
        <taxon>Metazoa</taxon>
        <taxon>Cnidaria</taxon>
        <taxon>Anthozoa</taxon>
        <taxon>Hexacorallia</taxon>
        <taxon>Scleractinia</taxon>
        <taxon>Astrocoeniina</taxon>
        <taxon>Acroporidae</taxon>
        <taxon>Acropora</taxon>
    </lineage>
</organism>
<keyword evidence="13" id="KW-1185">Reference proteome</keyword>
<dbReference type="Pfam" id="PF00520">
    <property type="entry name" value="Ion_trans"/>
    <property type="match status" value="1"/>
</dbReference>
<evidence type="ECO:0000256" key="10">
    <source>
        <dbReference type="SAM" id="Phobius"/>
    </source>
</evidence>
<accession>A0AAD9R258</accession>
<feature type="transmembrane region" description="Helical" evidence="10">
    <location>
        <begin position="424"/>
        <end position="446"/>
    </location>
</feature>
<evidence type="ECO:0000256" key="6">
    <source>
        <dbReference type="ARBA" id="ARBA00023043"/>
    </source>
</evidence>
<keyword evidence="3 10" id="KW-0812">Transmembrane</keyword>
<evidence type="ECO:0000256" key="2">
    <source>
        <dbReference type="ARBA" id="ARBA00022448"/>
    </source>
</evidence>
<feature type="transmembrane region" description="Helical" evidence="10">
    <location>
        <begin position="458"/>
        <end position="482"/>
    </location>
</feature>
<feature type="transmembrane region" description="Helical" evidence="10">
    <location>
        <begin position="321"/>
        <end position="345"/>
    </location>
</feature>
<feature type="transmembrane region" description="Helical" evidence="10">
    <location>
        <begin position="357"/>
        <end position="374"/>
    </location>
</feature>
<sequence length="555" mass="63022">MATATSSNGAVAKLIAAQLNMKMKDSGFVRPLWLSDPPIAGQESFFEGVPMIELNGEATQGTPSRHSRSLVHNASEQQEIDGFMVNHESNLEESLLKAVQVGNLQVIQVLIDHYLQLFNLEGLCENSTAVAPKTPVNFLPLVVAANLGKYDVLKLFISKGFKLEKPHDVLCKCDPCQEDYFRQSQKRLDVYRAMANPMWISLTGNDPILTAFKLSQDLKRSAKQEDEFEKDYFALSLQCSQFALGLLDECKTSREQRIILNFPGTEAKDEEFATEALGLLNNALSYGQKEFAAHPFCQHLLMSCVFSGVPLWRTRGIAFRLLFVIFQVLIYPFMAVLYFFCPFLRISQMIKRPFVKFINHTASFIIFLSLLAASSHQKFEIRFGKLPSALEWIIILWVLGIAWGECKQVWHEGVARYLSSGWNWMDMGMVFLILDAYLVWFIRALIERISALDCITNHYILSVGDGLYAMGVIASFFRLIYLCQISRYLGLLQLSLSRMVRVIFQFAFISIVMLTSFSVGMTMLYSSSFEAYGKERPQRNTTDPIQSLLSKGYHR</sequence>
<dbReference type="PANTHER" id="PTHR10117">
    <property type="entry name" value="TRANSIENT RECEPTOR POTENTIAL CHANNEL"/>
    <property type="match status" value="1"/>
</dbReference>
<dbReference type="SUPFAM" id="SSF48403">
    <property type="entry name" value="Ankyrin repeat"/>
    <property type="match status" value="1"/>
</dbReference>
<feature type="transmembrane region" description="Helical" evidence="10">
    <location>
        <begin position="502"/>
        <end position="526"/>
    </location>
</feature>
<dbReference type="InterPro" id="IPR005821">
    <property type="entry name" value="Ion_trans_dom"/>
</dbReference>
<dbReference type="GO" id="GO:0051480">
    <property type="term" value="P:regulation of cytosolic calcium ion concentration"/>
    <property type="evidence" value="ECO:0007669"/>
    <property type="project" value="TreeGrafter"/>
</dbReference>
<evidence type="ECO:0000313" key="13">
    <source>
        <dbReference type="Proteomes" id="UP001249851"/>
    </source>
</evidence>